<evidence type="ECO:0000256" key="3">
    <source>
        <dbReference type="ARBA" id="ARBA00023315"/>
    </source>
</evidence>
<dbReference type="AlphaFoldDB" id="A0A7M7T4Q2"/>
<dbReference type="GO" id="GO:0005777">
    <property type="term" value="C:peroxisome"/>
    <property type="evidence" value="ECO:0000318"/>
    <property type="project" value="GO_Central"/>
</dbReference>
<feature type="domain" description="Choline/carnitine acyltransferase" evidence="5">
    <location>
        <begin position="48"/>
        <end position="622"/>
    </location>
</feature>
<protein>
    <recommendedName>
        <fullName evidence="5">Choline/carnitine acyltransferase domain-containing protein</fullName>
    </recommendedName>
</protein>
<evidence type="ECO:0000259" key="5">
    <source>
        <dbReference type="Pfam" id="PF00755"/>
    </source>
</evidence>
<feature type="active site" description="Proton acceptor" evidence="4">
    <location>
        <position position="356"/>
    </location>
</feature>
<dbReference type="KEGG" id="spu:593866"/>
<dbReference type="FunFam" id="3.30.559.10:FF:000146">
    <property type="entry name" value="Uncharacterized protein"/>
    <property type="match status" value="1"/>
</dbReference>
<dbReference type="GeneID" id="593866"/>
<dbReference type="OMA" id="FRMYNIC"/>
<dbReference type="InterPro" id="IPR000542">
    <property type="entry name" value="Carn_acyl_trans"/>
</dbReference>
<keyword evidence="3" id="KW-0012">Acyltransferase</keyword>
<dbReference type="Gene3D" id="3.30.559.10">
    <property type="entry name" value="Chloramphenicol acetyltransferase-like domain"/>
    <property type="match status" value="1"/>
</dbReference>
<dbReference type="CTD" id="1384"/>
<dbReference type="FunFam" id="3.30.559.10:FF:000049">
    <property type="entry name" value="Choline O-acetyltransferase, putative"/>
    <property type="match status" value="1"/>
</dbReference>
<dbReference type="InterPro" id="IPR023213">
    <property type="entry name" value="CAT-like_dom_sf"/>
</dbReference>
<evidence type="ECO:0000313" key="6">
    <source>
        <dbReference type="EnsemblMetazoa" id="XP_030853728"/>
    </source>
</evidence>
<organism evidence="6 7">
    <name type="scientific">Strongylocentrotus purpuratus</name>
    <name type="common">Purple sea urchin</name>
    <dbReference type="NCBI Taxonomy" id="7668"/>
    <lineage>
        <taxon>Eukaryota</taxon>
        <taxon>Metazoa</taxon>
        <taxon>Echinodermata</taxon>
        <taxon>Eleutherozoa</taxon>
        <taxon>Echinozoa</taxon>
        <taxon>Echinoidea</taxon>
        <taxon>Euechinoidea</taxon>
        <taxon>Echinacea</taxon>
        <taxon>Camarodonta</taxon>
        <taxon>Echinidea</taxon>
        <taxon>Strongylocentrotidae</taxon>
        <taxon>Strongylocentrotus</taxon>
    </lineage>
</organism>
<reference evidence="7" key="1">
    <citation type="submission" date="2015-02" db="EMBL/GenBank/DDBJ databases">
        <title>Genome sequencing for Strongylocentrotus purpuratus.</title>
        <authorList>
            <person name="Murali S."/>
            <person name="Liu Y."/>
            <person name="Vee V."/>
            <person name="English A."/>
            <person name="Wang M."/>
            <person name="Skinner E."/>
            <person name="Han Y."/>
            <person name="Muzny D.M."/>
            <person name="Worley K.C."/>
            <person name="Gibbs R.A."/>
        </authorList>
    </citation>
    <scope>NUCLEOTIDE SEQUENCE</scope>
</reference>
<dbReference type="GO" id="GO:0004092">
    <property type="term" value="F:carnitine O-acetyltransferase activity"/>
    <property type="evidence" value="ECO:0000318"/>
    <property type="project" value="GO_Central"/>
</dbReference>
<evidence type="ECO:0000256" key="2">
    <source>
        <dbReference type="ARBA" id="ARBA00022679"/>
    </source>
</evidence>
<sequence>MLSRFPKNVIRRVMGITGKDGAQLPARLGPSDVHAGRMFAHQDSLARLPVPPLQQTLYKYLMAVKPIISPEDYEVTKKIVDDFGKPGGVGQDLQMGLINRAKKMDNWLSDWWLNVAYLDFRSPVIVHSSPGVVFPTDEMSEFKGREGQLQQAAKLIRSVMDFKYLIDTQSVPVDKMAGQPLCMDQYYKVLASCRIPGPKKDEVKIFPPNMPNAPKHITVAFNNQFYSVDVLRPDGKPYSLDDLYAQLKYIVMATPMPAVPVGILTAEHRNTWGKIYKKMKKDYENKDSFEKIKRSLFLVALDQDERLGADGSDIAMRGRQSLYGGGSMISSGNRWFDKTLQFWVGTSGYMGLTYEHCTAEGPPIVAMVDHSLNNMNNLVTEAGSDTPNPPKPERLDFNISPDIVEAIEEAKHNVDVAHNDLQVTLFQFKDFGKNLPKSQRLSPDSFIQNAIQYTFYKLYGYSTATYESGSLRKYKLGRTDTIRSATIESDEFAQGMCDPTKSPSEKVLLLRKAISAHKQYTNDVINGDGIDRHLLGLKLIAIENGANVPDLFMDTAFTSCTHFRLSTSQVPAKHDLTMLFGPVVPDGYGICYNPQSDHFNFSVTAFNTSPETDSDRFADGLRDSLLEMSHILVNAPPAAKL</sequence>
<dbReference type="SUPFAM" id="SSF52777">
    <property type="entry name" value="CoA-dependent acyltransferases"/>
    <property type="match status" value="2"/>
</dbReference>
<keyword evidence="7" id="KW-1185">Reference proteome</keyword>
<dbReference type="Pfam" id="PF00755">
    <property type="entry name" value="Carn_acyltransf"/>
    <property type="match status" value="1"/>
</dbReference>
<keyword evidence="2" id="KW-0808">Transferase</keyword>
<dbReference type="Proteomes" id="UP000007110">
    <property type="component" value="Unassembled WGS sequence"/>
</dbReference>
<dbReference type="InterPro" id="IPR039551">
    <property type="entry name" value="Cho/carn_acyl_trans"/>
</dbReference>
<evidence type="ECO:0000256" key="1">
    <source>
        <dbReference type="ARBA" id="ARBA00005232"/>
    </source>
</evidence>
<proteinExistence type="inferred from homology"/>
<evidence type="ECO:0000313" key="7">
    <source>
        <dbReference type="Proteomes" id="UP000007110"/>
    </source>
</evidence>
<reference evidence="6" key="2">
    <citation type="submission" date="2021-01" db="UniProtKB">
        <authorList>
            <consortium name="EnsemblMetazoa"/>
        </authorList>
    </citation>
    <scope>IDENTIFICATION</scope>
</reference>
<dbReference type="InterPro" id="IPR042231">
    <property type="entry name" value="Cho/carn_acyl_trans_2"/>
</dbReference>
<dbReference type="OrthoDB" id="240216at2759"/>
<dbReference type="EnsemblMetazoa" id="XM_030997868">
    <property type="protein sequence ID" value="XP_030853728"/>
    <property type="gene ID" value="LOC593866"/>
</dbReference>
<dbReference type="FunFam" id="3.30.559.70:FF:000002">
    <property type="entry name" value="Carnitine O-acetyltransferase"/>
    <property type="match status" value="1"/>
</dbReference>
<dbReference type="Gene3D" id="3.30.559.70">
    <property type="entry name" value="Choline/Carnitine o-acyltransferase, domain 2"/>
    <property type="match status" value="1"/>
</dbReference>
<dbReference type="PANTHER" id="PTHR22589">
    <property type="entry name" value="CARNITINE O-ACYLTRANSFERASE"/>
    <property type="match status" value="1"/>
</dbReference>
<dbReference type="PANTHER" id="PTHR22589:SF103">
    <property type="entry name" value="CARNITINE O-ACETYL-TRANSFERASE, ISOFORM A-RELATED"/>
    <property type="match status" value="1"/>
</dbReference>
<evidence type="ECO:0000256" key="4">
    <source>
        <dbReference type="PIRSR" id="PIRSR600542-1"/>
    </source>
</evidence>
<dbReference type="InParanoid" id="A0A7M7T4Q2"/>
<dbReference type="RefSeq" id="XP_030853728.1">
    <property type="nucleotide sequence ID" value="XM_030997868.1"/>
</dbReference>
<dbReference type="GO" id="GO:0019254">
    <property type="term" value="P:carnitine metabolic process, CoA-linked"/>
    <property type="evidence" value="ECO:0000318"/>
    <property type="project" value="GO_Central"/>
</dbReference>
<comment type="similarity">
    <text evidence="1">Belongs to the carnitine/choline acetyltransferase family.</text>
</comment>
<name>A0A7M7T4Q2_STRPU</name>
<dbReference type="FunCoup" id="A0A7M7T4Q2">
    <property type="interactions" value="1482"/>
</dbReference>
<accession>A0A7M7T4Q2</accession>